<sequence>MNSIPYKVIRSDRKSIALVIDNEAYLVIRAPHNTKDKEIADFVDKKRHWIIDKQHQVSVFGEKHSPLLIETGESILYLGDTYTLLRDDVSEIKISSTNILIPENYNKENVVTWMKNEASKLLNERVAKYAGLMGITYESVKMSEAKARWGSCSVKNNLNFAWRLIMCPIAVIDYVVVHELSHVTYKNHGPAFWARVKTVLPHYKEQQDWLKVNRKLMEIV</sequence>
<evidence type="ECO:0000259" key="1">
    <source>
        <dbReference type="Pfam" id="PF01863"/>
    </source>
</evidence>
<proteinExistence type="predicted"/>
<dbReference type="PANTHER" id="PTHR30399">
    <property type="entry name" value="UNCHARACTERIZED PROTEIN YGJP"/>
    <property type="match status" value="1"/>
</dbReference>
<dbReference type="PANTHER" id="PTHR30399:SF1">
    <property type="entry name" value="UTP PYROPHOSPHATASE"/>
    <property type="match status" value="1"/>
</dbReference>
<dbReference type="Proteomes" id="UP000589373">
    <property type="component" value="Unassembled WGS sequence"/>
</dbReference>
<protein>
    <submittedName>
        <fullName evidence="2">M48 family metallopeptidase</fullName>
    </submittedName>
</protein>
<evidence type="ECO:0000313" key="2">
    <source>
        <dbReference type="EMBL" id="NLD31948.1"/>
    </source>
</evidence>
<dbReference type="AlphaFoldDB" id="A0A847D5K3"/>
<dbReference type="EMBL" id="JAAZCD010000155">
    <property type="protein sequence ID" value="NLD31948.1"/>
    <property type="molecule type" value="Genomic_DNA"/>
</dbReference>
<comment type="caution">
    <text evidence="2">The sequence shown here is derived from an EMBL/GenBank/DDBJ whole genome shotgun (WGS) entry which is preliminary data.</text>
</comment>
<feature type="domain" description="YgjP-like metallopeptidase" evidence="1">
    <location>
        <begin position="14"/>
        <end position="211"/>
    </location>
</feature>
<dbReference type="CDD" id="cd07344">
    <property type="entry name" value="M48_yhfN_like"/>
    <property type="match status" value="1"/>
</dbReference>
<evidence type="ECO:0000313" key="3">
    <source>
        <dbReference type="Proteomes" id="UP000589373"/>
    </source>
</evidence>
<dbReference type="Gene3D" id="3.30.2010.10">
    <property type="entry name" value="Metalloproteases ('zincins'), catalytic domain"/>
    <property type="match status" value="1"/>
</dbReference>
<gene>
    <name evidence="2" type="ORF">GX662_06760</name>
</gene>
<accession>A0A847D5K3</accession>
<dbReference type="InterPro" id="IPR002725">
    <property type="entry name" value="YgjP-like_metallopeptidase"/>
</dbReference>
<dbReference type="Pfam" id="PF01863">
    <property type="entry name" value="YgjP-like"/>
    <property type="match status" value="1"/>
</dbReference>
<reference evidence="2 3" key="1">
    <citation type="journal article" date="2020" name="Biotechnol. Biofuels">
        <title>New insights from the biogas microbiome by comprehensive genome-resolved metagenomics of nearly 1600 species originating from multiple anaerobic digesters.</title>
        <authorList>
            <person name="Campanaro S."/>
            <person name="Treu L."/>
            <person name="Rodriguez-R L.M."/>
            <person name="Kovalovszki A."/>
            <person name="Ziels R.M."/>
            <person name="Maus I."/>
            <person name="Zhu X."/>
            <person name="Kougias P.G."/>
            <person name="Basile A."/>
            <person name="Luo G."/>
            <person name="Schluter A."/>
            <person name="Konstantinidis K.T."/>
            <person name="Angelidaki I."/>
        </authorList>
    </citation>
    <scope>NUCLEOTIDE SEQUENCE [LARGE SCALE GENOMIC DNA]</scope>
    <source>
        <strain evidence="2">AS07pgkLD_105</strain>
    </source>
</reference>
<dbReference type="RefSeq" id="WP_276645911.1">
    <property type="nucleotide sequence ID" value="NZ_JAAZCD010000155.1"/>
</dbReference>
<organism evidence="2 3">
    <name type="scientific">Trichococcus flocculiformis</name>
    <dbReference type="NCBI Taxonomy" id="82803"/>
    <lineage>
        <taxon>Bacteria</taxon>
        <taxon>Bacillati</taxon>
        <taxon>Bacillota</taxon>
        <taxon>Bacilli</taxon>
        <taxon>Lactobacillales</taxon>
        <taxon>Carnobacteriaceae</taxon>
        <taxon>Trichococcus</taxon>
    </lineage>
</organism>
<name>A0A847D5K3_9LACT</name>
<dbReference type="InterPro" id="IPR053136">
    <property type="entry name" value="UTP_pyrophosphatase-like"/>
</dbReference>